<sequence length="215" mass="24365">MSIVVSEYQRALLGLADRTQRATLVAHDEHLAGNVAEDIAVEVMAEVVNAAIGAAVGLADRWLARQIEHALRRPVPSIGLPPKDHTGRLRKAFRTIFGRRREQEIDDDESRMQTGRVGHSEPLEAGQRATTEAMQQHPMLQGWVRQFDDDPCQLCQWWARDGRIWPADHPMPTHKGCNCSQRIVLAENIKETLYTKRLHREQAPDGTQFPREGEQ</sequence>
<gene>
    <name evidence="1" type="ORF">E6Q54_21730</name>
</gene>
<dbReference type="RefSeq" id="WP_276763248.1">
    <property type="nucleotide sequence ID" value="NZ_SSGD01000160.1"/>
</dbReference>
<evidence type="ECO:0000313" key="1">
    <source>
        <dbReference type="EMBL" id="TXI50192.1"/>
    </source>
</evidence>
<proteinExistence type="predicted"/>
<evidence type="ECO:0000313" key="2">
    <source>
        <dbReference type="Proteomes" id="UP000321797"/>
    </source>
</evidence>
<evidence type="ECO:0008006" key="3">
    <source>
        <dbReference type="Google" id="ProtNLM"/>
    </source>
</evidence>
<dbReference type="EMBL" id="SSGD01000160">
    <property type="protein sequence ID" value="TXI50192.1"/>
    <property type="molecule type" value="Genomic_DNA"/>
</dbReference>
<accession>A0A5C7XL39</accession>
<dbReference type="Proteomes" id="UP000321797">
    <property type="component" value="Unassembled WGS sequence"/>
</dbReference>
<name>A0A5C7XL39_9MYCO</name>
<comment type="caution">
    <text evidence="1">The sequence shown here is derived from an EMBL/GenBank/DDBJ whole genome shotgun (WGS) entry which is preliminary data.</text>
</comment>
<organism evidence="1 2">
    <name type="scientific">Mycolicibacter arupensis</name>
    <dbReference type="NCBI Taxonomy" id="342002"/>
    <lineage>
        <taxon>Bacteria</taxon>
        <taxon>Bacillati</taxon>
        <taxon>Actinomycetota</taxon>
        <taxon>Actinomycetes</taxon>
        <taxon>Mycobacteriales</taxon>
        <taxon>Mycobacteriaceae</taxon>
        <taxon>Mycolicibacter</taxon>
    </lineage>
</organism>
<dbReference type="AlphaFoldDB" id="A0A5C7XL39"/>
<protein>
    <recommendedName>
        <fullName evidence="3">Phage head morphogenesis domain-containing protein</fullName>
    </recommendedName>
</protein>
<reference evidence="1 2" key="1">
    <citation type="submission" date="2018-09" db="EMBL/GenBank/DDBJ databases">
        <title>Metagenome Assembled Genomes from an Advanced Water Purification Facility.</title>
        <authorList>
            <person name="Stamps B.W."/>
            <person name="Spear J.R."/>
        </authorList>
    </citation>
    <scope>NUCLEOTIDE SEQUENCE [LARGE SCALE GENOMIC DNA]</scope>
    <source>
        <strain evidence="1">Bin_29_2</strain>
    </source>
</reference>